<proteinExistence type="predicted"/>
<evidence type="ECO:0000256" key="1">
    <source>
        <dbReference type="SAM" id="MobiDB-lite"/>
    </source>
</evidence>
<sequence>MAPSYSLPPFQGGTSKERPETRKSCKLAFRPSLQEWQRTDRDLWGFDTTSLVSFARSAVLFSRGPQVFQLHRVVGGGRRWFCTCNLMPQMQLCALDHHLHGLVPNGPRSDRRGPLV</sequence>
<evidence type="ECO:0000313" key="2">
    <source>
        <dbReference type="EMBL" id="LAA63145.1"/>
    </source>
</evidence>
<dbReference type="EMBL" id="IACJ01151766">
    <property type="protein sequence ID" value="LAA63145.1"/>
    <property type="molecule type" value="Transcribed_RNA"/>
</dbReference>
<name>A0A2D4GTV3_MICCO</name>
<dbReference type="AlphaFoldDB" id="A0A2D4GTV3"/>
<reference evidence="2" key="1">
    <citation type="submission" date="2017-07" db="EMBL/GenBank/DDBJ databases">
        <authorList>
            <person name="Mikheyev A."/>
            <person name="Grau M."/>
        </authorList>
    </citation>
    <scope>NUCLEOTIDE SEQUENCE</scope>
    <source>
        <tissue evidence="2">Venom_gland</tissue>
    </source>
</reference>
<feature type="region of interest" description="Disordered" evidence="1">
    <location>
        <begin position="1"/>
        <end position="24"/>
    </location>
</feature>
<reference evidence="2" key="2">
    <citation type="submission" date="2017-11" db="EMBL/GenBank/DDBJ databases">
        <title>Coralsnake Venomics: Analyses of Venom Gland Transcriptomes and Proteomes of Six Brazilian Taxa.</title>
        <authorList>
            <person name="Aird S.D."/>
            <person name="Jorge da Silva N."/>
            <person name="Qiu L."/>
            <person name="Villar-Briones A."/>
            <person name="Aparecida-Saddi V."/>
            <person name="Campos-Telles M.P."/>
            <person name="Grau M."/>
            <person name="Mikheyev A.S."/>
        </authorList>
    </citation>
    <scope>NUCLEOTIDE SEQUENCE</scope>
    <source>
        <tissue evidence="2">Venom_gland</tissue>
    </source>
</reference>
<organism evidence="2">
    <name type="scientific">Micrurus corallinus</name>
    <name type="common">Brazilian coral snake</name>
    <dbReference type="NCBI Taxonomy" id="54390"/>
    <lineage>
        <taxon>Eukaryota</taxon>
        <taxon>Metazoa</taxon>
        <taxon>Chordata</taxon>
        <taxon>Craniata</taxon>
        <taxon>Vertebrata</taxon>
        <taxon>Euteleostomi</taxon>
        <taxon>Lepidosauria</taxon>
        <taxon>Squamata</taxon>
        <taxon>Bifurcata</taxon>
        <taxon>Unidentata</taxon>
        <taxon>Episquamata</taxon>
        <taxon>Toxicofera</taxon>
        <taxon>Serpentes</taxon>
        <taxon>Colubroidea</taxon>
        <taxon>Elapidae</taxon>
        <taxon>Elapinae</taxon>
        <taxon>Micrurus</taxon>
    </lineage>
</organism>
<protein>
    <submittedName>
        <fullName evidence="2">Uncharacterized protein</fullName>
    </submittedName>
</protein>
<accession>A0A2D4GTV3</accession>